<dbReference type="Proteomes" id="UP000199150">
    <property type="component" value="Unassembled WGS sequence"/>
</dbReference>
<dbReference type="GO" id="GO:0008483">
    <property type="term" value="F:transaminase activity"/>
    <property type="evidence" value="ECO:0007669"/>
    <property type="project" value="UniProtKB-KW"/>
</dbReference>
<keyword evidence="3 4" id="KW-0808">Transferase</keyword>
<gene>
    <name evidence="6" type="ORF">SAMN02927928_1922</name>
</gene>
<protein>
    <recommendedName>
        <fullName evidence="4">Aminotransferase</fullName>
        <ecNumber evidence="4">2.6.1.-</ecNumber>
    </recommendedName>
</protein>
<dbReference type="PANTHER" id="PTHR42832:SF1">
    <property type="entry name" value="GLUTAMATE-PYRUVATE AMINOTRANSFERASE ALAC"/>
    <property type="match status" value="1"/>
</dbReference>
<dbReference type="STRING" id="260084.SAMN02927928_1922"/>
<dbReference type="RefSeq" id="WP_090646930.1">
    <property type="nucleotide sequence ID" value="NZ_CBCRYE010000006.1"/>
</dbReference>
<dbReference type="SUPFAM" id="SSF53383">
    <property type="entry name" value="PLP-dependent transferases"/>
    <property type="match status" value="1"/>
</dbReference>
<dbReference type="PANTHER" id="PTHR42832">
    <property type="entry name" value="AMINO ACID AMINOTRANSFERASE"/>
    <property type="match status" value="1"/>
</dbReference>
<dbReference type="AlphaFoldDB" id="A0A1G4RH87"/>
<dbReference type="EC" id="2.6.1.-" evidence="4"/>
<comment type="cofactor">
    <cofactor evidence="1 4">
        <name>pyridoxal 5'-phosphate</name>
        <dbReference type="ChEBI" id="CHEBI:597326"/>
    </cofactor>
</comment>
<dbReference type="CDD" id="cd00609">
    <property type="entry name" value="AAT_like"/>
    <property type="match status" value="1"/>
</dbReference>
<dbReference type="InterPro" id="IPR015424">
    <property type="entry name" value="PyrdxlP-dep_Trfase"/>
</dbReference>
<proteinExistence type="inferred from homology"/>
<comment type="similarity">
    <text evidence="4">Belongs to the class-I pyridoxal-phosphate-dependent aminotransferase family.</text>
</comment>
<dbReference type="Pfam" id="PF00155">
    <property type="entry name" value="Aminotran_1_2"/>
    <property type="match status" value="1"/>
</dbReference>
<organism evidence="6 7">
    <name type="scientific">Asticcacaulis taihuensis</name>
    <dbReference type="NCBI Taxonomy" id="260084"/>
    <lineage>
        <taxon>Bacteria</taxon>
        <taxon>Pseudomonadati</taxon>
        <taxon>Pseudomonadota</taxon>
        <taxon>Alphaproteobacteria</taxon>
        <taxon>Caulobacterales</taxon>
        <taxon>Caulobacteraceae</taxon>
        <taxon>Asticcacaulis</taxon>
    </lineage>
</organism>
<dbReference type="InterPro" id="IPR015421">
    <property type="entry name" value="PyrdxlP-dep_Trfase_major"/>
</dbReference>
<dbReference type="NCBIfam" id="NF006604">
    <property type="entry name" value="PRK09148.1"/>
    <property type="match status" value="1"/>
</dbReference>
<evidence type="ECO:0000256" key="2">
    <source>
        <dbReference type="ARBA" id="ARBA00022576"/>
    </source>
</evidence>
<dbReference type="EMBL" id="FMTS01000002">
    <property type="protein sequence ID" value="SCW56160.1"/>
    <property type="molecule type" value="Genomic_DNA"/>
</dbReference>
<sequence>MRDFYRIRRLPPYVFEEVNKVKARLRAAGTDVIDFGMGNPDMATAPHIVDKLIETVQKPKTHGYSVSKGVQGLRKAMAGYYDRRYGVKLNPDTEVVATLGSKEGFANLAMAITAPGDTVICPNPAYPIHAFGFLMAGGVIRHVPALSPEQYLSGIEKAVKHSVPTPSVMIVSYPSNPTAQWVDLDFYKEVIRIAKKHDLIVLSDIAYSEIYFEDNPPPSILQVEGAIERSVEINSLSKTYAMAGWRVGMVVGNAQICAALARVKSYLDYGGFAPIQVAAAAALNGPQDNVAEIRATYKSRRDVLIDSMKRAGWDIPAPPASMFAWAKIPPKFEHMGSMEFAKMLIEEAHVAVAPGLGFGEYGEGYVRLGLVENEARIRQAARNVKKLLLPNDKPEKAAEKV</sequence>
<dbReference type="Gene3D" id="3.90.1150.10">
    <property type="entry name" value="Aspartate Aminotransferase, domain 1"/>
    <property type="match status" value="1"/>
</dbReference>
<feature type="domain" description="Aminotransferase class I/classII large" evidence="5">
    <location>
        <begin position="30"/>
        <end position="382"/>
    </location>
</feature>
<dbReference type="InterPro" id="IPR004838">
    <property type="entry name" value="NHTrfase_class1_PyrdxlP-BS"/>
</dbReference>
<dbReference type="InterPro" id="IPR004839">
    <property type="entry name" value="Aminotransferase_I/II_large"/>
</dbReference>
<reference evidence="7" key="1">
    <citation type="submission" date="2016-10" db="EMBL/GenBank/DDBJ databases">
        <authorList>
            <person name="Varghese N."/>
            <person name="Submissions S."/>
        </authorList>
    </citation>
    <scope>NUCLEOTIDE SEQUENCE [LARGE SCALE GENOMIC DNA]</scope>
    <source>
        <strain evidence="7">CGMCC 1.3431</strain>
    </source>
</reference>
<dbReference type="Gene3D" id="3.40.640.10">
    <property type="entry name" value="Type I PLP-dependent aspartate aminotransferase-like (Major domain)"/>
    <property type="match status" value="1"/>
</dbReference>
<evidence type="ECO:0000256" key="4">
    <source>
        <dbReference type="RuleBase" id="RU000481"/>
    </source>
</evidence>
<evidence type="ECO:0000259" key="5">
    <source>
        <dbReference type="Pfam" id="PF00155"/>
    </source>
</evidence>
<keyword evidence="2 4" id="KW-0032">Aminotransferase</keyword>
<accession>A0A1G4RH87</accession>
<dbReference type="InterPro" id="IPR050881">
    <property type="entry name" value="LL-DAP_aminotransferase"/>
</dbReference>
<evidence type="ECO:0000256" key="3">
    <source>
        <dbReference type="ARBA" id="ARBA00022679"/>
    </source>
</evidence>
<dbReference type="PROSITE" id="PS00105">
    <property type="entry name" value="AA_TRANSFER_CLASS_1"/>
    <property type="match status" value="1"/>
</dbReference>
<evidence type="ECO:0000313" key="6">
    <source>
        <dbReference type="EMBL" id="SCW56160.1"/>
    </source>
</evidence>
<dbReference type="OrthoDB" id="9763453at2"/>
<dbReference type="GO" id="GO:0030170">
    <property type="term" value="F:pyridoxal phosphate binding"/>
    <property type="evidence" value="ECO:0007669"/>
    <property type="project" value="InterPro"/>
</dbReference>
<evidence type="ECO:0000256" key="1">
    <source>
        <dbReference type="ARBA" id="ARBA00001933"/>
    </source>
</evidence>
<evidence type="ECO:0000313" key="7">
    <source>
        <dbReference type="Proteomes" id="UP000199150"/>
    </source>
</evidence>
<keyword evidence="7" id="KW-1185">Reference proteome</keyword>
<dbReference type="InterPro" id="IPR015422">
    <property type="entry name" value="PyrdxlP-dep_Trfase_small"/>
</dbReference>
<name>A0A1G4RH87_9CAUL</name>